<dbReference type="PhylomeDB" id="E9HW71"/>
<protein>
    <recommendedName>
        <fullName evidence="4">DUF1899 domain-containing protein</fullName>
    </recommendedName>
</protein>
<name>E9HW71_DAPPU</name>
<keyword evidence="1 3" id="KW-0853">WD repeat</keyword>
<dbReference type="InterPro" id="IPR015505">
    <property type="entry name" value="Coronin"/>
</dbReference>
<reference evidence="5 6" key="1">
    <citation type="journal article" date="2011" name="Science">
        <title>The ecoresponsive genome of Daphnia pulex.</title>
        <authorList>
            <person name="Colbourne J.K."/>
            <person name="Pfrender M.E."/>
            <person name="Gilbert D."/>
            <person name="Thomas W.K."/>
            <person name="Tucker A."/>
            <person name="Oakley T.H."/>
            <person name="Tokishita S."/>
            <person name="Aerts A."/>
            <person name="Arnold G.J."/>
            <person name="Basu M.K."/>
            <person name="Bauer D.J."/>
            <person name="Caceres C.E."/>
            <person name="Carmel L."/>
            <person name="Casola C."/>
            <person name="Choi J.H."/>
            <person name="Detter J.C."/>
            <person name="Dong Q."/>
            <person name="Dusheyko S."/>
            <person name="Eads B.D."/>
            <person name="Frohlich T."/>
            <person name="Geiler-Samerotte K.A."/>
            <person name="Gerlach D."/>
            <person name="Hatcher P."/>
            <person name="Jogdeo S."/>
            <person name="Krijgsveld J."/>
            <person name="Kriventseva E.V."/>
            <person name="Kultz D."/>
            <person name="Laforsch C."/>
            <person name="Lindquist E."/>
            <person name="Lopez J."/>
            <person name="Manak J.R."/>
            <person name="Muller J."/>
            <person name="Pangilinan J."/>
            <person name="Patwardhan R.P."/>
            <person name="Pitluck S."/>
            <person name="Pritham E.J."/>
            <person name="Rechtsteiner A."/>
            <person name="Rho M."/>
            <person name="Rogozin I.B."/>
            <person name="Sakarya O."/>
            <person name="Salamov A."/>
            <person name="Schaack S."/>
            <person name="Shapiro H."/>
            <person name="Shiga Y."/>
            <person name="Skalitzky C."/>
            <person name="Smith Z."/>
            <person name="Souvorov A."/>
            <person name="Sung W."/>
            <person name="Tang Z."/>
            <person name="Tsuchiya D."/>
            <person name="Tu H."/>
            <person name="Vos H."/>
            <person name="Wang M."/>
            <person name="Wolf Y.I."/>
            <person name="Yamagata H."/>
            <person name="Yamada T."/>
            <person name="Ye Y."/>
            <person name="Shaw J.R."/>
            <person name="Andrews J."/>
            <person name="Crease T.J."/>
            <person name="Tang H."/>
            <person name="Lucas S.M."/>
            <person name="Robertson H.M."/>
            <person name="Bork P."/>
            <person name="Koonin E.V."/>
            <person name="Zdobnov E.M."/>
            <person name="Grigoriev I.V."/>
            <person name="Lynch M."/>
            <person name="Boore J.L."/>
        </authorList>
    </citation>
    <scope>NUCLEOTIDE SEQUENCE [LARGE SCALE GENOMIC DNA]</scope>
</reference>
<dbReference type="AlphaFoldDB" id="E9HW71"/>
<dbReference type="InParanoid" id="E9HW71"/>
<evidence type="ECO:0000256" key="3">
    <source>
        <dbReference type="PROSITE-ProRule" id="PRU00221"/>
    </source>
</evidence>
<organism evidence="5 6">
    <name type="scientific">Daphnia pulex</name>
    <name type="common">Water flea</name>
    <dbReference type="NCBI Taxonomy" id="6669"/>
    <lineage>
        <taxon>Eukaryota</taxon>
        <taxon>Metazoa</taxon>
        <taxon>Ecdysozoa</taxon>
        <taxon>Arthropoda</taxon>
        <taxon>Crustacea</taxon>
        <taxon>Branchiopoda</taxon>
        <taxon>Diplostraca</taxon>
        <taxon>Cladocera</taxon>
        <taxon>Anomopoda</taxon>
        <taxon>Daphniidae</taxon>
        <taxon>Daphnia</taxon>
    </lineage>
</organism>
<evidence type="ECO:0000256" key="2">
    <source>
        <dbReference type="ARBA" id="ARBA00022737"/>
    </source>
</evidence>
<dbReference type="EMBL" id="GL732898">
    <property type="protein sequence ID" value="EFX64010.1"/>
    <property type="molecule type" value="Genomic_DNA"/>
</dbReference>
<evidence type="ECO:0000313" key="5">
    <source>
        <dbReference type="EMBL" id="EFX64010.1"/>
    </source>
</evidence>
<dbReference type="PANTHER" id="PTHR10856:SF0">
    <property type="entry name" value="CORONIN"/>
    <property type="match status" value="1"/>
</dbReference>
<dbReference type="Pfam" id="PF08953">
    <property type="entry name" value="DUF1899"/>
    <property type="match status" value="1"/>
</dbReference>
<accession>E9HW71</accession>
<proteinExistence type="predicted"/>
<dbReference type="HOGENOM" id="CLU_169353_0_0_1"/>
<dbReference type="Proteomes" id="UP000000305">
    <property type="component" value="Unassembled WGS sequence"/>
</dbReference>
<dbReference type="PROSITE" id="PS50294">
    <property type="entry name" value="WD_REPEATS_REGION"/>
    <property type="match status" value="1"/>
</dbReference>
<feature type="domain" description="DUF1899" evidence="4">
    <location>
        <begin position="4"/>
        <end position="68"/>
    </location>
</feature>
<evidence type="ECO:0000259" key="4">
    <source>
        <dbReference type="SMART" id="SM01166"/>
    </source>
</evidence>
<dbReference type="PROSITE" id="PS50082">
    <property type="entry name" value="WD_REPEATS_2"/>
    <property type="match status" value="1"/>
</dbReference>
<feature type="repeat" description="WD" evidence="3">
    <location>
        <begin position="79"/>
        <end position="110"/>
    </location>
</feature>
<dbReference type="InterPro" id="IPR036322">
    <property type="entry name" value="WD40_repeat_dom_sf"/>
</dbReference>
<keyword evidence="2" id="KW-0677">Repeat</keyword>
<dbReference type="SUPFAM" id="SSF50978">
    <property type="entry name" value="WD40 repeat-like"/>
    <property type="match status" value="1"/>
</dbReference>
<dbReference type="OMA" id="IWHPTAN"/>
<dbReference type="KEGG" id="dpx:DAPPUDRAFT_66536"/>
<dbReference type="InterPro" id="IPR001680">
    <property type="entry name" value="WD40_rpt"/>
</dbReference>
<keyword evidence="6" id="KW-1185">Reference proteome</keyword>
<dbReference type="OrthoDB" id="1850764at2759"/>
<evidence type="ECO:0000313" key="6">
    <source>
        <dbReference type="Proteomes" id="UP000000305"/>
    </source>
</evidence>
<dbReference type="PANTHER" id="PTHR10856">
    <property type="entry name" value="CORONIN"/>
    <property type="match status" value="1"/>
</dbReference>
<dbReference type="Gene3D" id="2.130.10.10">
    <property type="entry name" value="YVTN repeat-like/Quinoprotein amine dehydrogenase"/>
    <property type="match status" value="1"/>
</dbReference>
<dbReference type="eggNOG" id="KOG0303">
    <property type="taxonomic scope" value="Eukaryota"/>
</dbReference>
<sequence length="110" mass="11929">MGHRVVRLSKFRNVYGTCWKRDLCYDDIKVSKSSSDSTFCTVNQKFLAVIADSAGGGAFVVLPNPKENVGRMKSDCPVVSGHKGPVLDIAFCPHNDHLIASGSEDCLAKL</sequence>
<gene>
    <name evidence="5" type="ORF">DAPPUDRAFT_66536</name>
</gene>
<dbReference type="STRING" id="6669.E9HW71"/>
<dbReference type="InterPro" id="IPR015048">
    <property type="entry name" value="DUF1899"/>
</dbReference>
<evidence type="ECO:0000256" key="1">
    <source>
        <dbReference type="ARBA" id="ARBA00022574"/>
    </source>
</evidence>
<dbReference type="SMART" id="SM01166">
    <property type="entry name" value="DUF1899"/>
    <property type="match status" value="1"/>
</dbReference>
<dbReference type="InterPro" id="IPR015943">
    <property type="entry name" value="WD40/YVTN_repeat-like_dom_sf"/>
</dbReference>